<sequence>MLSYNYRIQKLGGQLSGVGFSEANFSKLEESGQDGVLALVIDFPSRNSDACPLCVKALFDLLLEEYLSNDDKLPKEAFTLALKSALAKMTFLAKDLGGYNLIAVLFSKNEVYFERIGDPGIFLVNGSRKLSLVSGSSLCDKDLVLIGTPELVKKYLQKNAWQGLSELEKDLKSDKDLSLMCALVVEFSSSETVAVSSKGNCIKNFLKRIFKKVSRLQ</sequence>
<evidence type="ECO:0000313" key="1">
    <source>
        <dbReference type="EMBL" id="PIS21194.1"/>
    </source>
</evidence>
<dbReference type="EMBL" id="PEYV01000067">
    <property type="protein sequence ID" value="PIS21194.1"/>
    <property type="molecule type" value="Genomic_DNA"/>
</dbReference>
<organism evidence="1 2">
    <name type="scientific">candidate division WWE3 bacterium CG08_land_8_20_14_0_20_41_15</name>
    <dbReference type="NCBI Taxonomy" id="1975086"/>
    <lineage>
        <taxon>Bacteria</taxon>
        <taxon>Katanobacteria</taxon>
    </lineage>
</organism>
<protein>
    <submittedName>
        <fullName evidence="1">Uncharacterized protein</fullName>
    </submittedName>
</protein>
<reference evidence="2" key="1">
    <citation type="submission" date="2017-09" db="EMBL/GenBank/DDBJ databases">
        <title>Depth-based differentiation of microbial function through sediment-hosted aquifers and enrichment of novel symbionts in the deep terrestrial subsurface.</title>
        <authorList>
            <person name="Probst A.J."/>
            <person name="Ladd B."/>
            <person name="Jarett J.K."/>
            <person name="Geller-Mcgrath D.E."/>
            <person name="Sieber C.M.K."/>
            <person name="Emerson J.B."/>
            <person name="Anantharaman K."/>
            <person name="Thomas B.C."/>
            <person name="Malmstrom R."/>
            <person name="Stieglmeier M."/>
            <person name="Klingl A."/>
            <person name="Woyke T."/>
            <person name="Ryan C.M."/>
            <person name="Banfield J.F."/>
        </authorList>
    </citation>
    <scope>NUCLEOTIDE SEQUENCE [LARGE SCALE GENOMIC DNA]</scope>
</reference>
<gene>
    <name evidence="1" type="ORF">COT51_04070</name>
</gene>
<evidence type="ECO:0000313" key="2">
    <source>
        <dbReference type="Proteomes" id="UP000231098"/>
    </source>
</evidence>
<accession>A0A2H0X8F7</accession>
<dbReference type="Proteomes" id="UP000231098">
    <property type="component" value="Unassembled WGS sequence"/>
</dbReference>
<name>A0A2H0X8F7_UNCKA</name>
<proteinExistence type="predicted"/>
<dbReference type="AlphaFoldDB" id="A0A2H0X8F7"/>
<comment type="caution">
    <text evidence="1">The sequence shown here is derived from an EMBL/GenBank/DDBJ whole genome shotgun (WGS) entry which is preliminary data.</text>
</comment>